<evidence type="ECO:0000313" key="4">
    <source>
        <dbReference type="EMBL" id="GAA3394456.1"/>
    </source>
</evidence>
<evidence type="ECO:0000259" key="3">
    <source>
        <dbReference type="PROSITE" id="PS50977"/>
    </source>
</evidence>
<reference evidence="5" key="1">
    <citation type="journal article" date="2019" name="Int. J. Syst. Evol. Microbiol.">
        <title>The Global Catalogue of Microorganisms (GCM) 10K type strain sequencing project: providing services to taxonomists for standard genome sequencing and annotation.</title>
        <authorList>
            <consortium name="The Broad Institute Genomics Platform"/>
            <consortium name="The Broad Institute Genome Sequencing Center for Infectious Disease"/>
            <person name="Wu L."/>
            <person name="Ma J."/>
        </authorList>
    </citation>
    <scope>NUCLEOTIDE SEQUENCE [LARGE SCALE GENOMIC DNA]</scope>
    <source>
        <strain evidence="5">JCM 9458</strain>
    </source>
</reference>
<sequence>MAQERPPGGQRVYGGLSPAERVARRREQFLDAAVEVFGTVGWAGSTVADICRAAKLSPRFFYDEFPSREVLFLATTDRVASQVEQVVRDAIATGSGDVQTQARHVLTALAEYFTADPRTVRVALMESLATPEFREQRRLLLASFVELAARLMRPLRTTSDDAPERERRDLLSAGLLVGGVVEVLIAGATANEAHPGAVPRTDTPKRLPTDLGALAVRRRGAAELVEHLTALFTAAARL</sequence>
<accession>A0ABP6T7I2</accession>
<dbReference type="SUPFAM" id="SSF46689">
    <property type="entry name" value="Homeodomain-like"/>
    <property type="match status" value="1"/>
</dbReference>
<dbReference type="RefSeq" id="WP_345731969.1">
    <property type="nucleotide sequence ID" value="NZ_BAAAYN010000044.1"/>
</dbReference>
<dbReference type="PANTHER" id="PTHR30055:SF226">
    <property type="entry name" value="HTH-TYPE TRANSCRIPTIONAL REGULATOR PKSA"/>
    <property type="match status" value="1"/>
</dbReference>
<dbReference type="Pfam" id="PF00440">
    <property type="entry name" value="TetR_N"/>
    <property type="match status" value="1"/>
</dbReference>
<organism evidence="4 5">
    <name type="scientific">Cryptosporangium minutisporangium</name>
    <dbReference type="NCBI Taxonomy" id="113569"/>
    <lineage>
        <taxon>Bacteria</taxon>
        <taxon>Bacillati</taxon>
        <taxon>Actinomycetota</taxon>
        <taxon>Actinomycetes</taxon>
        <taxon>Cryptosporangiales</taxon>
        <taxon>Cryptosporangiaceae</taxon>
        <taxon>Cryptosporangium</taxon>
    </lineage>
</organism>
<keyword evidence="5" id="KW-1185">Reference proteome</keyword>
<dbReference type="InterPro" id="IPR001647">
    <property type="entry name" value="HTH_TetR"/>
</dbReference>
<name>A0ABP6T7I2_9ACTN</name>
<gene>
    <name evidence="4" type="ORF">GCM10020369_63930</name>
</gene>
<dbReference type="Gene3D" id="1.10.357.10">
    <property type="entry name" value="Tetracycline Repressor, domain 2"/>
    <property type="match status" value="1"/>
</dbReference>
<evidence type="ECO:0000256" key="1">
    <source>
        <dbReference type="ARBA" id="ARBA00023125"/>
    </source>
</evidence>
<dbReference type="InterPro" id="IPR009057">
    <property type="entry name" value="Homeodomain-like_sf"/>
</dbReference>
<feature type="domain" description="HTH tetR-type" evidence="3">
    <location>
        <begin position="23"/>
        <end position="83"/>
    </location>
</feature>
<protein>
    <recommendedName>
        <fullName evidence="3">HTH tetR-type domain-containing protein</fullName>
    </recommendedName>
</protein>
<evidence type="ECO:0000313" key="5">
    <source>
        <dbReference type="Proteomes" id="UP001501676"/>
    </source>
</evidence>
<dbReference type="InterPro" id="IPR050109">
    <property type="entry name" value="HTH-type_TetR-like_transc_reg"/>
</dbReference>
<dbReference type="EMBL" id="BAAAYN010000044">
    <property type="protein sequence ID" value="GAA3394456.1"/>
    <property type="molecule type" value="Genomic_DNA"/>
</dbReference>
<comment type="caution">
    <text evidence="4">The sequence shown here is derived from an EMBL/GenBank/DDBJ whole genome shotgun (WGS) entry which is preliminary data.</text>
</comment>
<keyword evidence="1 2" id="KW-0238">DNA-binding</keyword>
<proteinExistence type="predicted"/>
<dbReference type="Proteomes" id="UP001501676">
    <property type="component" value="Unassembled WGS sequence"/>
</dbReference>
<evidence type="ECO:0000256" key="2">
    <source>
        <dbReference type="PROSITE-ProRule" id="PRU00335"/>
    </source>
</evidence>
<dbReference type="PROSITE" id="PS50977">
    <property type="entry name" value="HTH_TETR_2"/>
    <property type="match status" value="1"/>
</dbReference>
<dbReference type="PANTHER" id="PTHR30055">
    <property type="entry name" value="HTH-TYPE TRANSCRIPTIONAL REGULATOR RUTR"/>
    <property type="match status" value="1"/>
</dbReference>
<feature type="DNA-binding region" description="H-T-H motif" evidence="2">
    <location>
        <begin position="46"/>
        <end position="65"/>
    </location>
</feature>